<dbReference type="AlphaFoldDB" id="E9DH59"/>
<dbReference type="VEuPathDB" id="FungiDB:CPSG_09131"/>
<evidence type="ECO:0000313" key="1">
    <source>
        <dbReference type="EMBL" id="EFW14281.1"/>
    </source>
</evidence>
<evidence type="ECO:0000313" key="2">
    <source>
        <dbReference type="Proteomes" id="UP000002497"/>
    </source>
</evidence>
<proteinExistence type="predicted"/>
<organism evidence="2">
    <name type="scientific">Coccidioides posadasii (strain RMSCC 757 / Silveira)</name>
    <name type="common">Valley fever fungus</name>
    <dbReference type="NCBI Taxonomy" id="443226"/>
    <lineage>
        <taxon>Eukaryota</taxon>
        <taxon>Fungi</taxon>
        <taxon>Dikarya</taxon>
        <taxon>Ascomycota</taxon>
        <taxon>Pezizomycotina</taxon>
        <taxon>Eurotiomycetes</taxon>
        <taxon>Eurotiomycetidae</taxon>
        <taxon>Onygenales</taxon>
        <taxon>Onygenaceae</taxon>
        <taxon>Coccidioides</taxon>
    </lineage>
</organism>
<accession>E9DH59</accession>
<dbReference type="Proteomes" id="UP000002497">
    <property type="component" value="Unassembled WGS sequence"/>
</dbReference>
<sequence>MVNNVLIRLAIKDLELQEILNYAATVFVTGNLPGSFEVLRVSKGLKRATTDWR</sequence>
<name>E9DH59_COCPS</name>
<reference evidence="2" key="2">
    <citation type="submission" date="2010-03" db="EMBL/GenBank/DDBJ databases">
        <title>The genome sequence of Coccidioides posadasii strain Silveira.</title>
        <authorList>
            <consortium name="The Broad Institute Genome Sequencing Center for Infectious Disease"/>
            <person name="Neafsey D."/>
            <person name="Orbach M."/>
            <person name="Henn M.R."/>
            <person name="Cole G.T."/>
            <person name="Galgiani J."/>
            <person name="Gardner M.J."/>
            <person name="Kirkland T.N."/>
            <person name="Taylor J.W."/>
            <person name="Young S.K."/>
            <person name="Zeng Q."/>
            <person name="Koehrsen M."/>
            <person name="Alvarado L."/>
            <person name="Berlin A."/>
            <person name="Borenstein D."/>
            <person name="Chapman S.B."/>
            <person name="Chen Z."/>
            <person name="Engels R."/>
            <person name="Freedman E."/>
            <person name="Gellesch M."/>
            <person name="Goldberg J."/>
            <person name="Griggs A."/>
            <person name="Gujja S."/>
            <person name="Heilman E."/>
            <person name="Heiman D."/>
            <person name="Howarth C."/>
            <person name="Jen D."/>
            <person name="Larson L."/>
            <person name="Mehta T."/>
            <person name="Neiman D."/>
            <person name="Park D."/>
            <person name="Pearson M."/>
            <person name="Richards J."/>
            <person name="Roberts A."/>
            <person name="Saif S."/>
            <person name="Shea T."/>
            <person name="Shenoy N."/>
            <person name="Sisk P."/>
            <person name="Stolte C."/>
            <person name="Sykes S."/>
            <person name="Walk T."/>
            <person name="White J."/>
            <person name="Yandava C."/>
            <person name="Haas B."/>
            <person name="Nusbaum C."/>
            <person name="Birren B."/>
        </authorList>
    </citation>
    <scope>NUCLEOTIDE SEQUENCE [LARGE SCALE GENOMIC DNA]</scope>
    <source>
        <strain evidence="2">RMSCC 757 / Silveira</strain>
    </source>
</reference>
<dbReference type="HOGENOM" id="CLU_3068532_0_0_1"/>
<protein>
    <submittedName>
        <fullName evidence="1">Uncharacterized protein</fullName>
    </submittedName>
</protein>
<gene>
    <name evidence="1" type="ORF">CPSG_09131</name>
</gene>
<keyword evidence="2" id="KW-1185">Reference proteome</keyword>
<reference evidence="2" key="1">
    <citation type="journal article" date="2010" name="Genome Res.">
        <title>Population genomic sequencing of Coccidioides fungi reveals recent hybridization and transposon control.</title>
        <authorList>
            <person name="Neafsey D.E."/>
            <person name="Barker B.M."/>
            <person name="Sharpton T.J."/>
            <person name="Stajich J.E."/>
            <person name="Park D.J."/>
            <person name="Whiston E."/>
            <person name="Hung C.-Y."/>
            <person name="McMahan C."/>
            <person name="White J."/>
            <person name="Sykes S."/>
            <person name="Heiman D."/>
            <person name="Young S."/>
            <person name="Zeng Q."/>
            <person name="Abouelleil A."/>
            <person name="Aftuck L."/>
            <person name="Bessette D."/>
            <person name="Brown A."/>
            <person name="FitzGerald M."/>
            <person name="Lui A."/>
            <person name="Macdonald J.P."/>
            <person name="Priest M."/>
            <person name="Orbach M.J."/>
            <person name="Galgiani J.N."/>
            <person name="Kirkland T.N."/>
            <person name="Cole G.T."/>
            <person name="Birren B.W."/>
            <person name="Henn M.R."/>
            <person name="Taylor J.W."/>
            <person name="Rounsley S.D."/>
        </authorList>
    </citation>
    <scope>NUCLEOTIDE SEQUENCE [LARGE SCALE GENOMIC DNA]</scope>
    <source>
        <strain evidence="2">RMSCC 757 / Silveira</strain>
    </source>
</reference>
<dbReference type="EMBL" id="GL636507">
    <property type="protein sequence ID" value="EFW14281.1"/>
    <property type="molecule type" value="Genomic_DNA"/>
</dbReference>